<feature type="coiled-coil region" evidence="8">
    <location>
        <begin position="813"/>
        <end position="888"/>
    </location>
</feature>
<feature type="compositionally biased region" description="Basic residues" evidence="9">
    <location>
        <begin position="343"/>
        <end position="354"/>
    </location>
</feature>
<feature type="compositionally biased region" description="Polar residues" evidence="9">
    <location>
        <begin position="1184"/>
        <end position="1198"/>
    </location>
</feature>
<feature type="region of interest" description="Disordered" evidence="9">
    <location>
        <begin position="235"/>
        <end position="274"/>
    </location>
</feature>
<dbReference type="InterPro" id="IPR004018">
    <property type="entry name" value="RPEL_repeat"/>
</dbReference>
<dbReference type="SMART" id="SM00707">
    <property type="entry name" value="RPEL"/>
    <property type="match status" value="3"/>
</dbReference>
<feature type="repeat" description="RPEL" evidence="7">
    <location>
        <begin position="91"/>
        <end position="116"/>
    </location>
</feature>
<feature type="region of interest" description="Disordered" evidence="9">
    <location>
        <begin position="621"/>
        <end position="641"/>
    </location>
</feature>
<feature type="region of interest" description="Disordered" evidence="9">
    <location>
        <begin position="1184"/>
        <end position="1218"/>
    </location>
</feature>
<dbReference type="PANTHER" id="PTHR22793:SF12">
    <property type="entry name" value="MYOCARDIN-RELATED TRANSCRIPTION FACTOR, ISOFORM H"/>
    <property type="match status" value="1"/>
</dbReference>
<feature type="compositionally biased region" description="Polar residues" evidence="9">
    <location>
        <begin position="243"/>
        <end position="257"/>
    </location>
</feature>
<feature type="region of interest" description="Disordered" evidence="9">
    <location>
        <begin position="1"/>
        <end position="22"/>
    </location>
</feature>
<evidence type="ECO:0000256" key="6">
    <source>
        <dbReference type="ARBA" id="ARBA00023242"/>
    </source>
</evidence>
<dbReference type="EMBL" id="JBJQND010000005">
    <property type="protein sequence ID" value="KAL3876576.1"/>
    <property type="molecule type" value="Genomic_DNA"/>
</dbReference>
<feature type="region of interest" description="Disordered" evidence="9">
    <location>
        <begin position="1047"/>
        <end position="1069"/>
    </location>
</feature>
<sequence length="1385" mass="151386">MACLVQNTSVDSSKSGSWSPLYGGTRLDQDTIQYIHKFYCKDCRMEAERAKAAAEGGMVGEEAVEIKQEPSSPHNSFEDMSLQRSMDKNKESLKRKLMMRRSLIELVDQGIYPPPKTPPAFAEQRKLLERAKTGDLLRHKIQHRPDRQLLVQQHILEDTKIDPSLHERQRQLKRARLADNLNDKLLHRPGVLELVEGNILPDENLLEAIKDGSLTFNKSVDQGDEDSQSLYTVMEDGSKSCDESPSSDQNEDSNMSDISSPPIPPPPLPFHDLSLVFSKPSQPQVQQFTFHTKIPGPSANLSLVASTVQKNTPVSAFSGTGNSLSPKSVTSVSSNSNNGNNKSRQKKLKPKTQPKAKVIKFHEYKGPPNVVKTQQIIQQNNAQETPYHVLLQQQQLFLQWQLEFQQKNMNNINVPILVPAQNVVSPEGQQGPQFVSSSPASTATNVAVTSVASVTTAPITITTQNGPQTVISVAASQPAAPTPATVIKASKFQHHIKLESLQNQMTTSVKPELMLVAQPQPQLPASGIQNPLPISQPGPRCTSSNKSQNKKTSNTSSTPSKPITSLEDMKVADLRAELKKRNLPVSGPKPQLIERLKPYTDVIIQASQNYALSYSTHSVTSPASGHTSQDSVMSPTSTVYSPPGSVAPNEDIMGSNAVSPLAPIHSITSVVSMPSVMSPEDPKSVSPPTTPEFHNILTPMSPDMMDIPSPSNATMGQHTKSQQLNASQNSIAMNISRPPSVMADAPMEVDSSELFLNVSQSNQVLTTPTTIKFLQSHHAQTQPLQLQQQQQRPLVQVVQPQPQQQQVQISQCQLSQEELLKQQQQKIEELQRQLEESQLRLKLQLLQHQHMQQQQQNLQQLQQQQQQIQQIQQQQAQLQQLAAQQQQAVLSKPVQLKQPNSPPQVIINVTNSKTVSPQHQQISPPAPHPPPPPPPPLPSQPQVGLSSTKSIHIPAQLLQAVQTTHGLPAVIVTSTKSDPDKKKPNLSKNFKNQSINQNIKLGGRMVSVASAPAELHQFILTTTSTPISSSGQAPINGIITPARMSLPGSPVDDGKQPLGKSQSNPFFIPLKEPPKYDEAIKRRQQHQGATSTVQESTKTQPATHTMDDVLEILIRSGELPPSAAQEPPPTPKTTVQTEPVSTITITQAGTMPVENCMSSAGTLQLVTAFSTAAINDSNAGQNLTSVQEQVSSNPQTFKQEPLSPPSFTEPASSPPPVETNTDFLDINDMLGQDLNSMDWTSDPAFSGLDITDTSCMTTDFDFKQHFINERSLLEFPTSQLSSSMKSFYGSEPDLTALGLSDTGENSNMQIDVPDWFDVIMPSTGMTPLTGNAPVSFPSDPILTPRTHQEVLDLFSFDDTDLSTPSELSYGTNWDKITEGTASSTS</sequence>
<comment type="subcellular location">
    <subcellularLocation>
        <location evidence="1">Nucleus</location>
    </subcellularLocation>
</comment>
<proteinExistence type="predicted"/>
<dbReference type="InterPro" id="IPR043451">
    <property type="entry name" value="Myocardin-like"/>
</dbReference>
<dbReference type="Gene3D" id="6.10.150.10">
    <property type="match status" value="1"/>
</dbReference>
<evidence type="ECO:0000256" key="3">
    <source>
        <dbReference type="ARBA" id="ARBA00023015"/>
    </source>
</evidence>
<feature type="repeat" description="RPEL" evidence="7">
    <location>
        <begin position="135"/>
        <end position="160"/>
    </location>
</feature>
<feature type="compositionally biased region" description="Polar residues" evidence="9">
    <location>
        <begin position="621"/>
        <end position="640"/>
    </location>
</feature>
<dbReference type="PANTHER" id="PTHR22793">
    <property type="entry name" value="MYOCARDIN-RELATED TRANSCRIPTION FACTOR-RELATED"/>
    <property type="match status" value="1"/>
</dbReference>
<evidence type="ECO:0000313" key="12">
    <source>
        <dbReference type="Proteomes" id="UP001634394"/>
    </source>
</evidence>
<evidence type="ECO:0000256" key="5">
    <source>
        <dbReference type="ARBA" id="ARBA00023163"/>
    </source>
</evidence>
<evidence type="ECO:0000259" key="10">
    <source>
        <dbReference type="PROSITE" id="PS50800"/>
    </source>
</evidence>
<feature type="region of interest" description="Disordered" evidence="9">
    <location>
        <begin position="914"/>
        <end position="947"/>
    </location>
</feature>
<keyword evidence="2" id="KW-0677">Repeat</keyword>
<dbReference type="GO" id="GO:0005634">
    <property type="term" value="C:nucleus"/>
    <property type="evidence" value="ECO:0007669"/>
    <property type="project" value="UniProtKB-SubCell"/>
</dbReference>
<dbReference type="Gene3D" id="1.10.720.30">
    <property type="entry name" value="SAP domain"/>
    <property type="match status" value="1"/>
</dbReference>
<accession>A0ABD3WRG5</accession>
<organism evidence="11 12">
    <name type="scientific">Sinanodonta woodiana</name>
    <name type="common">Chinese pond mussel</name>
    <name type="synonym">Anodonta woodiana</name>
    <dbReference type="NCBI Taxonomy" id="1069815"/>
    <lineage>
        <taxon>Eukaryota</taxon>
        <taxon>Metazoa</taxon>
        <taxon>Spiralia</taxon>
        <taxon>Lophotrochozoa</taxon>
        <taxon>Mollusca</taxon>
        <taxon>Bivalvia</taxon>
        <taxon>Autobranchia</taxon>
        <taxon>Heteroconchia</taxon>
        <taxon>Palaeoheterodonta</taxon>
        <taxon>Unionida</taxon>
        <taxon>Unionoidea</taxon>
        <taxon>Unionidae</taxon>
        <taxon>Unioninae</taxon>
        <taxon>Sinanodonta</taxon>
    </lineage>
</organism>
<evidence type="ECO:0000313" key="11">
    <source>
        <dbReference type="EMBL" id="KAL3876576.1"/>
    </source>
</evidence>
<reference evidence="11 12" key="1">
    <citation type="submission" date="2024-11" db="EMBL/GenBank/DDBJ databases">
        <title>Chromosome-level genome assembly of the freshwater bivalve Anodonta woodiana.</title>
        <authorList>
            <person name="Chen X."/>
        </authorList>
    </citation>
    <scope>NUCLEOTIDE SEQUENCE [LARGE SCALE GENOMIC DNA]</scope>
    <source>
        <strain evidence="11">MN2024</strain>
        <tissue evidence="11">Gills</tissue>
    </source>
</reference>
<evidence type="ECO:0000256" key="7">
    <source>
        <dbReference type="PROSITE-ProRule" id="PRU00401"/>
    </source>
</evidence>
<evidence type="ECO:0000256" key="8">
    <source>
        <dbReference type="SAM" id="Coils"/>
    </source>
</evidence>
<dbReference type="PROSITE" id="PS50800">
    <property type="entry name" value="SAP"/>
    <property type="match status" value="1"/>
</dbReference>
<dbReference type="SUPFAM" id="SSF68906">
    <property type="entry name" value="SAP domain"/>
    <property type="match status" value="1"/>
</dbReference>
<dbReference type="Proteomes" id="UP001634394">
    <property type="component" value="Unassembled WGS sequence"/>
</dbReference>
<keyword evidence="12" id="KW-1185">Reference proteome</keyword>
<dbReference type="InterPro" id="IPR036361">
    <property type="entry name" value="SAP_dom_sf"/>
</dbReference>
<comment type="caution">
    <text evidence="11">The sequence shown here is derived from an EMBL/GenBank/DDBJ whole genome shotgun (WGS) entry which is preliminary data.</text>
</comment>
<feature type="compositionally biased region" description="Low complexity" evidence="9">
    <location>
        <begin position="322"/>
        <end position="342"/>
    </location>
</feature>
<name>A0ABD3WRG5_SINWO</name>
<dbReference type="InterPro" id="IPR003034">
    <property type="entry name" value="SAP_dom"/>
</dbReference>
<dbReference type="Pfam" id="PF02755">
    <property type="entry name" value="RPEL"/>
    <property type="match status" value="2"/>
</dbReference>
<keyword evidence="3" id="KW-0805">Transcription regulation</keyword>
<evidence type="ECO:0000256" key="9">
    <source>
        <dbReference type="SAM" id="MobiDB-lite"/>
    </source>
</evidence>
<evidence type="ECO:0000256" key="4">
    <source>
        <dbReference type="ARBA" id="ARBA00023054"/>
    </source>
</evidence>
<feature type="compositionally biased region" description="Polar residues" evidence="9">
    <location>
        <begin position="1"/>
        <end position="18"/>
    </location>
</feature>
<feature type="compositionally biased region" description="Polar residues" evidence="9">
    <location>
        <begin position="1086"/>
        <end position="1103"/>
    </location>
</feature>
<feature type="region of interest" description="Disordered" evidence="9">
    <location>
        <begin position="522"/>
        <end position="568"/>
    </location>
</feature>
<keyword evidence="5" id="KW-0804">Transcription</keyword>
<feature type="compositionally biased region" description="Pro residues" evidence="9">
    <location>
        <begin position="924"/>
        <end position="939"/>
    </location>
</feature>
<dbReference type="PROSITE" id="PS51073">
    <property type="entry name" value="RPEL"/>
    <property type="match status" value="3"/>
</dbReference>
<dbReference type="Pfam" id="PF02037">
    <property type="entry name" value="SAP"/>
    <property type="match status" value="1"/>
</dbReference>
<dbReference type="Gene3D" id="6.10.140.2040">
    <property type="match status" value="1"/>
</dbReference>
<feature type="repeat" description="RPEL" evidence="7">
    <location>
        <begin position="179"/>
        <end position="204"/>
    </location>
</feature>
<feature type="region of interest" description="Disordered" evidence="9">
    <location>
        <begin position="316"/>
        <end position="354"/>
    </location>
</feature>
<dbReference type="GO" id="GO:0045944">
    <property type="term" value="P:positive regulation of transcription by RNA polymerase II"/>
    <property type="evidence" value="ECO:0007669"/>
    <property type="project" value="UniProtKB-ARBA"/>
</dbReference>
<evidence type="ECO:0000256" key="2">
    <source>
        <dbReference type="ARBA" id="ARBA00022737"/>
    </source>
</evidence>
<dbReference type="SMART" id="SM00513">
    <property type="entry name" value="SAP"/>
    <property type="match status" value="1"/>
</dbReference>
<evidence type="ECO:0000256" key="1">
    <source>
        <dbReference type="ARBA" id="ARBA00004123"/>
    </source>
</evidence>
<keyword evidence="6" id="KW-0539">Nucleus</keyword>
<gene>
    <name evidence="11" type="ORF">ACJMK2_034410</name>
</gene>
<feature type="domain" description="SAP" evidence="10">
    <location>
        <begin position="566"/>
        <end position="600"/>
    </location>
</feature>
<feature type="region of interest" description="Disordered" evidence="9">
    <location>
        <begin position="1081"/>
        <end position="1104"/>
    </location>
</feature>
<feature type="compositionally biased region" description="Low complexity" evidence="9">
    <location>
        <begin position="542"/>
        <end position="565"/>
    </location>
</feature>
<protein>
    <recommendedName>
        <fullName evidence="10">SAP domain-containing protein</fullName>
    </recommendedName>
</protein>
<keyword evidence="4 8" id="KW-0175">Coiled coil</keyword>